<feature type="compositionally biased region" description="Basic residues" evidence="1">
    <location>
        <begin position="1"/>
        <end position="11"/>
    </location>
</feature>
<evidence type="ECO:0000256" key="1">
    <source>
        <dbReference type="SAM" id="MobiDB-lite"/>
    </source>
</evidence>
<evidence type="ECO:0000313" key="2">
    <source>
        <dbReference type="EMBL" id="KER25696.1"/>
    </source>
</evidence>
<reference evidence="2 3" key="1">
    <citation type="submission" date="2013-11" db="EMBL/GenBank/DDBJ databases">
        <title>Opisthorchis viverrini - life in the bile duct.</title>
        <authorList>
            <person name="Young N.D."/>
            <person name="Nagarajan N."/>
            <person name="Lin S.J."/>
            <person name="Korhonen P.K."/>
            <person name="Jex A.R."/>
            <person name="Hall R.S."/>
            <person name="Safavi-Hemami H."/>
            <person name="Kaewkong W."/>
            <person name="Bertrand D."/>
            <person name="Gao S."/>
            <person name="Seet Q."/>
            <person name="Wongkham S."/>
            <person name="Teh B.T."/>
            <person name="Wongkham C."/>
            <person name="Intapan P.M."/>
            <person name="Maleewong W."/>
            <person name="Yang X."/>
            <person name="Hu M."/>
            <person name="Wang Z."/>
            <person name="Hofmann A."/>
            <person name="Sternberg P.W."/>
            <person name="Tan P."/>
            <person name="Wang J."/>
            <person name="Gasser R.B."/>
        </authorList>
    </citation>
    <scope>NUCLEOTIDE SEQUENCE [LARGE SCALE GENOMIC DNA]</scope>
</reference>
<name>A0A074ZEK6_OPIVI</name>
<feature type="region of interest" description="Disordered" evidence="1">
    <location>
        <begin position="1"/>
        <end position="32"/>
    </location>
</feature>
<dbReference type="CTD" id="20321051"/>
<feature type="region of interest" description="Disordered" evidence="1">
    <location>
        <begin position="78"/>
        <end position="117"/>
    </location>
</feature>
<feature type="compositionally biased region" description="Polar residues" evidence="1">
    <location>
        <begin position="227"/>
        <end position="240"/>
    </location>
</feature>
<feature type="compositionally biased region" description="Polar residues" evidence="1">
    <location>
        <begin position="522"/>
        <end position="531"/>
    </location>
</feature>
<sequence>MNHKSIRRGSRSAHGDPHTAMNARTDPLEKQKPVGWTKYVNPVKNQNYPATNRMLHSDLWRNSECVKPMNAGISAQAMDTKCGQRSPLPALPEAPLVSVSNGTNSRPSEPSDSSTSIRCTCELNTPERCSRLNFKARGSSWAALWCAQTGHTEWNCMDSDNDVNTVDIRYHMDLLSISGRNLQPLTESNHQEVEPNSTQFRDFTSFQNPDRERRRERNNNRTFKASPCSSHSGNRITQRHGQPDKALACLVGQKCKLPSKPRTLLESYTKTPAFTRLPFVQGTTRLKYTGNKVSFTSFQNPDRERRRERNNNRTFKTSPCSSHSGNRITQRHGQPDKALACLVGQKCKLPSKPRTLLESYTKTPAFTRLPFVQGTTRLKYTDASPHYTDPMNGATDQFLNRIQTLLYLEEATKRWERSQWRRKWKRRRSLNTTERLSRLFDLFTKHGNRFTNISPSVKGTSSFHGHVDQKLLCVVNHCFAHEVWTVFYVHTKRLEHGFTDRKVHGSNPTSVSRRPLSVIGQPGSTQPSWHGSQAPEGCYG</sequence>
<gene>
    <name evidence="2" type="ORF">T265_06872</name>
</gene>
<dbReference type="OrthoDB" id="10289160at2759"/>
<keyword evidence="3" id="KW-1185">Reference proteome</keyword>
<dbReference type="Proteomes" id="UP000054324">
    <property type="component" value="Unassembled WGS sequence"/>
</dbReference>
<dbReference type="AlphaFoldDB" id="A0A074ZEK6"/>
<feature type="compositionally biased region" description="Polar residues" evidence="1">
    <location>
        <begin position="314"/>
        <end position="332"/>
    </location>
</feature>
<feature type="compositionally biased region" description="Low complexity" evidence="1">
    <location>
        <begin position="105"/>
        <end position="116"/>
    </location>
</feature>
<protein>
    <submittedName>
        <fullName evidence="2">Uncharacterized protein</fullName>
    </submittedName>
</protein>
<dbReference type="GeneID" id="20321051"/>
<feature type="compositionally biased region" description="Basic and acidic residues" evidence="1">
    <location>
        <begin position="301"/>
        <end position="311"/>
    </location>
</feature>
<feature type="region of interest" description="Disordered" evidence="1">
    <location>
        <begin position="294"/>
        <end position="332"/>
    </location>
</feature>
<feature type="region of interest" description="Disordered" evidence="1">
    <location>
        <begin position="500"/>
        <end position="540"/>
    </location>
</feature>
<evidence type="ECO:0000313" key="3">
    <source>
        <dbReference type="Proteomes" id="UP000054324"/>
    </source>
</evidence>
<organism evidence="2 3">
    <name type="scientific">Opisthorchis viverrini</name>
    <name type="common">Southeast Asian liver fluke</name>
    <dbReference type="NCBI Taxonomy" id="6198"/>
    <lineage>
        <taxon>Eukaryota</taxon>
        <taxon>Metazoa</taxon>
        <taxon>Spiralia</taxon>
        <taxon>Lophotrochozoa</taxon>
        <taxon>Platyhelminthes</taxon>
        <taxon>Trematoda</taxon>
        <taxon>Digenea</taxon>
        <taxon>Opisthorchiida</taxon>
        <taxon>Opisthorchiata</taxon>
        <taxon>Opisthorchiidae</taxon>
        <taxon>Opisthorchis</taxon>
    </lineage>
</organism>
<feature type="compositionally biased region" description="Polar residues" evidence="1">
    <location>
        <begin position="187"/>
        <end position="208"/>
    </location>
</feature>
<accession>A0A074ZEK6</accession>
<proteinExistence type="predicted"/>
<dbReference type="EMBL" id="KL596768">
    <property type="protein sequence ID" value="KER25696.1"/>
    <property type="molecule type" value="Genomic_DNA"/>
</dbReference>
<feature type="compositionally biased region" description="Basic and acidic residues" evidence="1">
    <location>
        <begin position="209"/>
        <end position="219"/>
    </location>
</feature>
<feature type="region of interest" description="Disordered" evidence="1">
    <location>
        <begin position="187"/>
        <end position="240"/>
    </location>
</feature>
<dbReference type="RefSeq" id="XP_009170524.1">
    <property type="nucleotide sequence ID" value="XM_009172260.1"/>
</dbReference>
<dbReference type="KEGG" id="ovi:T265_06872"/>